<dbReference type="InterPro" id="IPR024981">
    <property type="entry name" value="DUF3887"/>
</dbReference>
<evidence type="ECO:0000256" key="2">
    <source>
        <dbReference type="SAM" id="SignalP"/>
    </source>
</evidence>
<evidence type="ECO:0000259" key="4">
    <source>
        <dbReference type="Pfam" id="PF13026"/>
    </source>
</evidence>
<feature type="domain" description="Serine aminopeptidase S33" evidence="3">
    <location>
        <begin position="196"/>
        <end position="407"/>
    </location>
</feature>
<dbReference type="InterPro" id="IPR002471">
    <property type="entry name" value="Pept_S9_AS"/>
</dbReference>
<feature type="signal peptide" evidence="2">
    <location>
        <begin position="1"/>
        <end position="22"/>
    </location>
</feature>
<dbReference type="AlphaFoldDB" id="A0AAU8A7U6"/>
<dbReference type="GO" id="GO:0004252">
    <property type="term" value="F:serine-type endopeptidase activity"/>
    <property type="evidence" value="ECO:0007669"/>
    <property type="project" value="InterPro"/>
</dbReference>
<protein>
    <submittedName>
        <fullName evidence="5">DUF3887 domain-containing protein</fullName>
    </submittedName>
</protein>
<dbReference type="PROSITE" id="PS00708">
    <property type="entry name" value="PRO_ENDOPEP_SER"/>
    <property type="match status" value="1"/>
</dbReference>
<organism evidence="5">
    <name type="scientific">Christensenella massiliensis</name>
    <dbReference type="NCBI Taxonomy" id="1805714"/>
    <lineage>
        <taxon>Bacteria</taxon>
        <taxon>Bacillati</taxon>
        <taxon>Bacillota</taxon>
        <taxon>Clostridia</taxon>
        <taxon>Christensenellales</taxon>
        <taxon>Christensenellaceae</taxon>
        <taxon>Christensenella</taxon>
    </lineage>
</organism>
<dbReference type="Gene3D" id="3.40.50.1820">
    <property type="entry name" value="alpha/beta hydrolase"/>
    <property type="match status" value="1"/>
</dbReference>
<dbReference type="InterPro" id="IPR029058">
    <property type="entry name" value="AB_hydrolase_fold"/>
</dbReference>
<dbReference type="GO" id="GO:0052689">
    <property type="term" value="F:carboxylic ester hydrolase activity"/>
    <property type="evidence" value="ECO:0007669"/>
    <property type="project" value="TreeGrafter"/>
</dbReference>
<dbReference type="InterPro" id="IPR022742">
    <property type="entry name" value="Hydrolase_4"/>
</dbReference>
<keyword evidence="2" id="KW-0732">Signal</keyword>
<evidence type="ECO:0000313" key="5">
    <source>
        <dbReference type="EMBL" id="XCC61864.1"/>
    </source>
</evidence>
<accession>A0AAU8A7U6</accession>
<dbReference type="EMBL" id="CP117826">
    <property type="protein sequence ID" value="XCC61864.1"/>
    <property type="molecule type" value="Genomic_DNA"/>
</dbReference>
<dbReference type="PANTHER" id="PTHR43265">
    <property type="entry name" value="ESTERASE ESTD"/>
    <property type="match status" value="1"/>
</dbReference>
<feature type="chain" id="PRO_5043526555" evidence="2">
    <location>
        <begin position="23"/>
        <end position="443"/>
    </location>
</feature>
<proteinExistence type="predicted"/>
<dbReference type="Pfam" id="PF12146">
    <property type="entry name" value="Hydrolase_4"/>
    <property type="match status" value="1"/>
</dbReference>
<dbReference type="RefSeq" id="WP_353423206.1">
    <property type="nucleotide sequence ID" value="NZ_CP117826.1"/>
</dbReference>
<gene>
    <name evidence="5" type="ORF">PUP29_10045</name>
</gene>
<feature type="domain" description="DUF3887" evidence="4">
    <location>
        <begin position="35"/>
        <end position="124"/>
    </location>
</feature>
<dbReference type="InterPro" id="IPR053145">
    <property type="entry name" value="AB_hydrolase_Est10"/>
</dbReference>
<evidence type="ECO:0000256" key="1">
    <source>
        <dbReference type="ARBA" id="ARBA00022801"/>
    </source>
</evidence>
<dbReference type="Gene3D" id="3.10.450.590">
    <property type="match status" value="1"/>
</dbReference>
<keyword evidence="1" id="KW-0378">Hydrolase</keyword>
<name>A0AAU8A7U6_9FIRM</name>
<reference evidence="5" key="1">
    <citation type="submission" date="2023-02" db="EMBL/GenBank/DDBJ databases">
        <title>Gut commensal Christensenella minuta modulates host metabolism via a new class of secondary bile acids.</title>
        <authorList>
            <person name="Liu C."/>
        </authorList>
    </citation>
    <scope>NUCLEOTIDE SEQUENCE</scope>
    <source>
        <strain evidence="5">CA70</strain>
    </source>
</reference>
<dbReference type="Pfam" id="PF13026">
    <property type="entry name" value="DUF3887"/>
    <property type="match status" value="1"/>
</dbReference>
<dbReference type="GO" id="GO:0006508">
    <property type="term" value="P:proteolysis"/>
    <property type="evidence" value="ECO:0007669"/>
    <property type="project" value="InterPro"/>
</dbReference>
<dbReference type="SUPFAM" id="SSF53474">
    <property type="entry name" value="alpha/beta-Hydrolases"/>
    <property type="match status" value="1"/>
</dbReference>
<sequence>MKNKKWLAAVLAAVFCLSGCGAAVHFDEQALMEKSEAYTQALIDGDYASAASGISPSVASVLNADVLKQGWESTAPSLGAFESMEASSFSASGAAALVDVSCSFENRGLLLRYTYNGKNELTGLWMTYVPKKAQPQNTDAYEERVVSVGSEDAPLEGILTLPKGAEKSPAVLLIAGSGQQDMDETTGAAANKPLADIARGLAQQGVASLRYNKRTAQYPDQPADLAQLTIQYEVLDDAAAAAELLKQTAEIDTEHIYVLGHSLGGMLAPKIVQDSGLAGLISLAGSPRSLEDIMLDQNKAALASLDGVSEEDKQASLENVEKLIDQARSAKEGGTDIVLNATENYWYTLNQIDTPGIAQALDVPMLFLQGEEDFQVFPEKDFTAWRELLGGRENVQFKLYPGLNHLFMPAGGTGTAGDYDAPASVDSQVIGDIASWIHGQAHA</sequence>
<dbReference type="PANTHER" id="PTHR43265:SF1">
    <property type="entry name" value="ESTERASE ESTD"/>
    <property type="match status" value="1"/>
</dbReference>
<evidence type="ECO:0000259" key="3">
    <source>
        <dbReference type="Pfam" id="PF12146"/>
    </source>
</evidence>